<comment type="caution">
    <text evidence="1">The sequence shown here is derived from an EMBL/GenBank/DDBJ whole genome shotgun (WGS) entry which is preliminary data.</text>
</comment>
<accession>A0ABW4J1I9</accession>
<dbReference type="Proteomes" id="UP001597261">
    <property type="component" value="Unassembled WGS sequence"/>
</dbReference>
<keyword evidence="2" id="KW-1185">Reference proteome</keyword>
<proteinExistence type="predicted"/>
<protein>
    <recommendedName>
        <fullName evidence="3">Tetratricopeptide repeat protein</fullName>
    </recommendedName>
</protein>
<organism evidence="1 2">
    <name type="scientific">Streptomyces caeni</name>
    <dbReference type="NCBI Taxonomy" id="2307231"/>
    <lineage>
        <taxon>Bacteria</taxon>
        <taxon>Bacillati</taxon>
        <taxon>Actinomycetota</taxon>
        <taxon>Actinomycetes</taxon>
        <taxon>Kitasatosporales</taxon>
        <taxon>Streptomycetaceae</taxon>
        <taxon>Streptomyces</taxon>
    </lineage>
</organism>
<reference evidence="2" key="1">
    <citation type="journal article" date="2019" name="Int. J. Syst. Evol. Microbiol.">
        <title>The Global Catalogue of Microorganisms (GCM) 10K type strain sequencing project: providing services to taxonomists for standard genome sequencing and annotation.</title>
        <authorList>
            <consortium name="The Broad Institute Genomics Platform"/>
            <consortium name="The Broad Institute Genome Sequencing Center for Infectious Disease"/>
            <person name="Wu L."/>
            <person name="Ma J."/>
        </authorList>
    </citation>
    <scope>NUCLEOTIDE SEQUENCE [LARGE SCALE GENOMIC DNA]</scope>
    <source>
        <strain evidence="2">CGMCC 1.12470</strain>
    </source>
</reference>
<gene>
    <name evidence="1" type="ORF">ACFSL4_30145</name>
</gene>
<sequence>MLRDTTDYVQGLLTALNNQVNFLTLARRFENAERAAAEAVTVLAPLELPEELADAHLGHARTLLALDRLPEFETARSAALELYRRLEDDSPGGYAQKIAEAQSLGLEPPQPASR</sequence>
<name>A0ABW4J1I9_9ACTN</name>
<evidence type="ECO:0000313" key="2">
    <source>
        <dbReference type="Proteomes" id="UP001597261"/>
    </source>
</evidence>
<dbReference type="RefSeq" id="WP_381089821.1">
    <property type="nucleotide sequence ID" value="NZ_JBHUDX010000091.1"/>
</dbReference>
<evidence type="ECO:0008006" key="3">
    <source>
        <dbReference type="Google" id="ProtNLM"/>
    </source>
</evidence>
<evidence type="ECO:0000313" key="1">
    <source>
        <dbReference type="EMBL" id="MFD1662338.1"/>
    </source>
</evidence>
<dbReference type="EMBL" id="JBHUDX010000091">
    <property type="protein sequence ID" value="MFD1662338.1"/>
    <property type="molecule type" value="Genomic_DNA"/>
</dbReference>